<feature type="region of interest" description="Disordered" evidence="1">
    <location>
        <begin position="1"/>
        <end position="25"/>
    </location>
</feature>
<dbReference type="Proteomes" id="UP001364224">
    <property type="component" value="Unassembled WGS sequence"/>
</dbReference>
<evidence type="ECO:0000313" key="2">
    <source>
        <dbReference type="EMBL" id="MEH2556789.1"/>
    </source>
</evidence>
<gene>
    <name evidence="2" type="ORF">V1286_004318</name>
</gene>
<feature type="region of interest" description="Disordered" evidence="1">
    <location>
        <begin position="83"/>
        <end position="104"/>
    </location>
</feature>
<proteinExistence type="predicted"/>
<dbReference type="EMBL" id="JAZHRV010000001">
    <property type="protein sequence ID" value="MEH2556789.1"/>
    <property type="molecule type" value="Genomic_DNA"/>
</dbReference>
<evidence type="ECO:0008006" key="4">
    <source>
        <dbReference type="Google" id="ProtNLM"/>
    </source>
</evidence>
<evidence type="ECO:0000256" key="1">
    <source>
        <dbReference type="SAM" id="MobiDB-lite"/>
    </source>
</evidence>
<evidence type="ECO:0000313" key="3">
    <source>
        <dbReference type="Proteomes" id="UP001364224"/>
    </source>
</evidence>
<keyword evidence="3" id="KW-1185">Reference proteome</keyword>
<reference evidence="2 3" key="1">
    <citation type="submission" date="2024-02" db="EMBL/GenBank/DDBJ databases">
        <title>Adaptive strategies in a cosmopolitan and abundant soil bacterium.</title>
        <authorList>
            <person name="Carini P."/>
        </authorList>
    </citation>
    <scope>NUCLEOTIDE SEQUENCE [LARGE SCALE GENOMIC DNA]</scope>
    <source>
        <strain evidence="2 3">AZCC 1608</strain>
    </source>
</reference>
<accession>A0ABU8BE12</accession>
<name>A0ABU8BE12_9BRAD</name>
<sequence length="484" mass="53446">MRIEGSQGSNGGQNGHAQPAKSAPTAEQILGEIRDFCRETRMAESTFGRLVVNDGKLVSRLRDGARITTGTLDKVRAYLAEHRSASSEATGQPSPAAKPLNGAGAANAVAPPGFRFFDNRQKYLLFVSTCSEKSEVGNRISLELGNLQPAPPALRIFDAGVGDGTVLSRVMRAVHARFPTMPLYVVAKEISYEDVRLMLEKMADRLFEHPATVLVVTNLYYAEAPWLTPRSVTSAQGLIWKDVTLTGNTAHGFAEQIGELEGFLAENWRAGISPTTGNPVYQRPVILTLRREDHSFLLDPIMPRPGRVMADYDLVIASQPYRARASVEFKASKVLTPLVRSLRPGGRLIGIHSHGKDPGIEIIDQVWPGDDPFKTDRYAILRQVKHELGAAARHYNFNASSDARSIFRYRMHTLPDEVSGPIGTSTLFAAWNAAIYVAQIEDNRLSEVVRDGRYLEATDRVLKKHGGLWFNDETYVISRRRAPA</sequence>
<protein>
    <recommendedName>
        <fullName evidence="4">Class I SAM-dependent methyltransferase</fullName>
    </recommendedName>
</protein>
<organism evidence="2 3">
    <name type="scientific">Bradyrhizobium algeriense</name>
    <dbReference type="NCBI Taxonomy" id="634784"/>
    <lineage>
        <taxon>Bacteria</taxon>
        <taxon>Pseudomonadati</taxon>
        <taxon>Pseudomonadota</taxon>
        <taxon>Alphaproteobacteria</taxon>
        <taxon>Hyphomicrobiales</taxon>
        <taxon>Nitrobacteraceae</taxon>
        <taxon>Bradyrhizobium</taxon>
    </lineage>
</organism>
<comment type="caution">
    <text evidence="2">The sequence shown here is derived from an EMBL/GenBank/DDBJ whole genome shotgun (WGS) entry which is preliminary data.</text>
</comment>